<accession>A0A2I1C1I7</accession>
<dbReference type="InterPro" id="IPR052210">
    <property type="entry name" value="LysM1-like"/>
</dbReference>
<dbReference type="InterPro" id="IPR018392">
    <property type="entry name" value="LysM"/>
</dbReference>
<gene>
    <name evidence="5" type="ORF">P174DRAFT_462047</name>
</gene>
<keyword evidence="3" id="KW-0843">Virulence</keyword>
<comment type="caution">
    <text evidence="5">The sequence shown here is derived from an EMBL/GenBank/DDBJ whole genome shotgun (WGS) entry which is preliminary data.</text>
</comment>
<evidence type="ECO:0000256" key="1">
    <source>
        <dbReference type="ARBA" id="ARBA00022669"/>
    </source>
</evidence>
<dbReference type="GeneID" id="36537412"/>
<feature type="domain" description="LysM" evidence="4">
    <location>
        <begin position="162"/>
        <end position="200"/>
    </location>
</feature>
<dbReference type="PANTHER" id="PTHR34997">
    <property type="entry name" value="AM15"/>
    <property type="match status" value="1"/>
</dbReference>
<dbReference type="InterPro" id="IPR036779">
    <property type="entry name" value="LysM_dom_sf"/>
</dbReference>
<organism evidence="5 6">
    <name type="scientific">Aspergillus novofumigatus (strain IBT 16806)</name>
    <dbReference type="NCBI Taxonomy" id="1392255"/>
    <lineage>
        <taxon>Eukaryota</taxon>
        <taxon>Fungi</taxon>
        <taxon>Dikarya</taxon>
        <taxon>Ascomycota</taxon>
        <taxon>Pezizomycotina</taxon>
        <taxon>Eurotiomycetes</taxon>
        <taxon>Eurotiomycetidae</taxon>
        <taxon>Eurotiales</taxon>
        <taxon>Aspergillaceae</taxon>
        <taxon>Aspergillus</taxon>
        <taxon>Aspergillus subgen. Fumigati</taxon>
    </lineage>
</organism>
<dbReference type="Proteomes" id="UP000234474">
    <property type="component" value="Unassembled WGS sequence"/>
</dbReference>
<keyword evidence="1" id="KW-0147">Chitin-binding</keyword>
<evidence type="ECO:0000259" key="4">
    <source>
        <dbReference type="PROSITE" id="PS51782"/>
    </source>
</evidence>
<dbReference type="PANTHER" id="PTHR34997:SF2">
    <property type="entry name" value="LYSM DOMAIN-CONTAINING PROTEIN-RELATED"/>
    <property type="match status" value="1"/>
</dbReference>
<dbReference type="GO" id="GO:0008061">
    <property type="term" value="F:chitin binding"/>
    <property type="evidence" value="ECO:0007669"/>
    <property type="project" value="UniProtKB-KW"/>
</dbReference>
<dbReference type="STRING" id="1392255.A0A2I1C1I7"/>
<dbReference type="Pfam" id="PF01476">
    <property type="entry name" value="LysM"/>
    <property type="match status" value="2"/>
</dbReference>
<keyword evidence="2" id="KW-0732">Signal</keyword>
<sequence>MQLTHLTAAGFIPGLAYMLSHHTGLSINGLQLLNPSITCPGLDTSKLYYMIGTITDNGLGTTLTTTISTTTTRTTTTTLSALTHSLTMPGIIDNYNSFYKISSGNQCDTIAKAHSISIAQLRSWNSEINNNCSNLWLDYYICIHVPSIITMLLGALTPTSNPSGPTPYGDSCWSIYTKVGVILTQLCEWNIGLNAACSNL</sequence>
<dbReference type="OrthoDB" id="5985073at2759"/>
<evidence type="ECO:0000313" key="6">
    <source>
        <dbReference type="Proteomes" id="UP000234474"/>
    </source>
</evidence>
<dbReference type="SUPFAM" id="SSF54106">
    <property type="entry name" value="LysM domain"/>
    <property type="match status" value="1"/>
</dbReference>
<feature type="domain" description="LysM" evidence="4">
    <location>
        <begin position="97"/>
        <end position="143"/>
    </location>
</feature>
<dbReference type="EMBL" id="MSZS01000006">
    <property type="protein sequence ID" value="PKX91504.1"/>
    <property type="molecule type" value="Genomic_DNA"/>
</dbReference>
<dbReference type="RefSeq" id="XP_024680099.1">
    <property type="nucleotide sequence ID" value="XM_024830086.1"/>
</dbReference>
<keyword evidence="6" id="KW-1185">Reference proteome</keyword>
<protein>
    <recommendedName>
        <fullName evidence="4">LysM domain-containing protein</fullName>
    </recommendedName>
</protein>
<name>A0A2I1C1I7_ASPN1</name>
<evidence type="ECO:0000313" key="5">
    <source>
        <dbReference type="EMBL" id="PKX91504.1"/>
    </source>
</evidence>
<dbReference type="CDD" id="cd00118">
    <property type="entry name" value="LysM"/>
    <property type="match status" value="1"/>
</dbReference>
<evidence type="ECO:0000256" key="3">
    <source>
        <dbReference type="ARBA" id="ARBA00023026"/>
    </source>
</evidence>
<dbReference type="VEuPathDB" id="FungiDB:P174DRAFT_462047"/>
<dbReference type="PROSITE" id="PS51782">
    <property type="entry name" value="LYSM"/>
    <property type="match status" value="2"/>
</dbReference>
<reference evidence="6" key="1">
    <citation type="journal article" date="2018" name="Proc. Natl. Acad. Sci. U.S.A.">
        <title>Linking secondary metabolites to gene clusters through genome sequencing of six diverse Aspergillus species.</title>
        <authorList>
            <person name="Kaerboelling I."/>
            <person name="Vesth T.C."/>
            <person name="Frisvad J.C."/>
            <person name="Nybo J.L."/>
            <person name="Theobald S."/>
            <person name="Kuo A."/>
            <person name="Bowyer P."/>
            <person name="Matsuda Y."/>
            <person name="Mondo S."/>
            <person name="Lyhne E.K."/>
            <person name="Kogle M.E."/>
            <person name="Clum A."/>
            <person name="Lipzen A."/>
            <person name="Salamov A."/>
            <person name="Ngan C.Y."/>
            <person name="Daum C."/>
            <person name="Chiniquy J."/>
            <person name="Barry K."/>
            <person name="LaButti K."/>
            <person name="Haridas S."/>
            <person name="Simmons B.A."/>
            <person name="Magnuson J.K."/>
            <person name="Mortensen U.H."/>
            <person name="Larsen T.O."/>
            <person name="Grigoriev I.V."/>
            <person name="Baker S.E."/>
            <person name="Andersen M.R."/>
        </authorList>
    </citation>
    <scope>NUCLEOTIDE SEQUENCE [LARGE SCALE GENOMIC DNA]</scope>
    <source>
        <strain evidence="6">IBT 16806</strain>
    </source>
</reference>
<proteinExistence type="predicted"/>
<evidence type="ECO:0000256" key="2">
    <source>
        <dbReference type="ARBA" id="ARBA00022729"/>
    </source>
</evidence>
<dbReference type="AlphaFoldDB" id="A0A2I1C1I7"/>
<dbReference type="OMA" id="CEWNIGL"/>
<dbReference type="Gene3D" id="3.10.350.10">
    <property type="entry name" value="LysM domain"/>
    <property type="match status" value="2"/>
</dbReference>